<dbReference type="Gene3D" id="3.10.50.40">
    <property type="match status" value="1"/>
</dbReference>
<reference evidence="6" key="3">
    <citation type="submission" date="2021-05" db="EMBL/GenBank/DDBJ databases">
        <title>Whole genome PacBio Sequel sequence of Salmonella enterica subsp. enterica.</title>
        <authorList>
            <person name="Hoffmann M."/>
            <person name="Balkey M."/>
            <person name="Luo Y."/>
        </authorList>
    </citation>
    <scope>NUCLEOTIDE SEQUENCE</scope>
    <source>
        <plasmid evidence="6">pCFSAN012622</plasmid>
    </source>
</reference>
<dbReference type="InterPro" id="IPR050263">
    <property type="entry name" value="Bact_Fimbrial_Adh_Pro"/>
</dbReference>
<evidence type="ECO:0000313" key="6">
    <source>
        <dbReference type="EMBL" id="QVY01274.1"/>
    </source>
</evidence>
<protein>
    <recommendedName>
        <fullName evidence="4">Peptidyl-prolyl cis-trans isomerase</fullName>
        <ecNumber evidence="4">5.2.1.8</ecNumber>
    </recommendedName>
</protein>
<dbReference type="InterPro" id="IPR046357">
    <property type="entry name" value="PPIase_dom_sf"/>
</dbReference>
<evidence type="ECO:0000256" key="1">
    <source>
        <dbReference type="ARBA" id="ARBA00000971"/>
    </source>
</evidence>
<dbReference type="GO" id="GO:0043709">
    <property type="term" value="P:cell adhesion involved in single-species biofilm formation"/>
    <property type="evidence" value="ECO:0007669"/>
    <property type="project" value="TreeGrafter"/>
</dbReference>
<dbReference type="EMBL" id="CP075038">
    <property type="protein sequence ID" value="QVY01274.1"/>
    <property type="molecule type" value="Genomic_DNA"/>
</dbReference>
<reference evidence="6" key="2">
    <citation type="journal article" date="2015" name="Genome Announc.">
        <title>Draft Genome Sequence of Salmonella enterica subsp. enterica Serovar Give, Isolated from an Imported Chili Powder Product.</title>
        <authorList>
            <person name="Wang H."/>
            <person name="Chen Y."/>
            <person name="Ayers S."/>
            <person name="Melka D."/>
            <person name="Laasri A."/>
            <person name="Payne J.S."/>
            <person name="Zheng J."/>
            <person name="Son I."/>
            <person name="Timme R."/>
            <person name="Kastanis G."/>
            <person name="Hammack T.S."/>
            <person name="Strain E."/>
            <person name="Allard M.W."/>
            <person name="Evans P.S."/>
            <person name="Brown E.W."/>
        </authorList>
    </citation>
    <scope>NUCLEOTIDE SEQUENCE</scope>
    <source>
        <plasmid evidence="6">pCFSAN012622</plasmid>
    </source>
</reference>
<dbReference type="EC" id="5.2.1.8" evidence="4"/>
<reference evidence="6" key="1">
    <citation type="submission" date="2014-06" db="EMBL/GenBank/DDBJ databases">
        <authorList>
            <person name="Strain E.A."/>
            <person name="Allard M.W."/>
            <person name="Payne J.S."/>
            <person name="Evans P.S."/>
            <person name="Timme R."/>
        </authorList>
    </citation>
    <scope>NUCLEOTIDE SEQUENCE</scope>
    <source>
        <plasmid evidence="6">pCFSAN012622</plasmid>
    </source>
</reference>
<accession>A0A8E7KFF1</accession>
<feature type="domain" description="PPIase FKBP-type" evidence="5">
    <location>
        <begin position="16"/>
        <end position="91"/>
    </location>
</feature>
<dbReference type="AlphaFoldDB" id="A0A8E7KFF1"/>
<dbReference type="Pfam" id="PF00254">
    <property type="entry name" value="FKBP_C"/>
    <property type="match status" value="1"/>
</dbReference>
<evidence type="ECO:0000256" key="3">
    <source>
        <dbReference type="PROSITE-ProRule" id="PRU00277"/>
    </source>
</evidence>
<dbReference type="RefSeq" id="WP_149027840.1">
    <property type="nucleotide sequence ID" value="NZ_CP075038.1"/>
</dbReference>
<dbReference type="InterPro" id="IPR005430">
    <property type="entry name" value="P_pili_tip_PapF"/>
</dbReference>
<dbReference type="PANTHER" id="PTHR33420:SF34">
    <property type="entry name" value="MINOR FIMBRIAL SUBUNIT"/>
    <property type="match status" value="1"/>
</dbReference>
<keyword evidence="3 4" id="KW-0413">Isomerase</keyword>
<dbReference type="SUPFAM" id="SSF49401">
    <property type="entry name" value="Bacterial adhesins"/>
    <property type="match status" value="1"/>
</dbReference>
<sequence>MIGGDDTIADVTAVKKLADGTVIKDMDARETVISQPPGAYPPVLRSILLLKNHGTVTVAVPPELAYGDEGYPPKVPSGATMVYTLRVEDVKAESVSPDEYKNAVASKKQEERKIMILKRSRPARLMTVGLLLVSAQALAMEVPIKITGTIQIPPCLVNEGRRIEVDFGDVSVIDVANKRNQQKVSIPVNCAYAQGHAYVKVTGTQLGSNTNVLATNVKNFGIALYQGEGVSTEMLLGNGQNNGKDSIGYRITTGFTGSNSGTFTFTVVPYKQGNDELTTGGFTASANMNISYF</sequence>
<evidence type="ECO:0000256" key="2">
    <source>
        <dbReference type="ARBA" id="ARBA00023110"/>
    </source>
</evidence>
<dbReference type="Pfam" id="PF00419">
    <property type="entry name" value="Fimbrial"/>
    <property type="match status" value="1"/>
</dbReference>
<name>A0A8E7KFF1_SALET</name>
<evidence type="ECO:0000259" key="5">
    <source>
        <dbReference type="PROSITE" id="PS50059"/>
    </source>
</evidence>
<geneLocation type="plasmid" evidence="6">
    <name>pCFSAN012622</name>
</geneLocation>
<evidence type="ECO:0000256" key="4">
    <source>
        <dbReference type="RuleBase" id="RU003915"/>
    </source>
</evidence>
<comment type="catalytic activity">
    <reaction evidence="1 3 4">
        <text>[protein]-peptidylproline (omega=180) = [protein]-peptidylproline (omega=0)</text>
        <dbReference type="Rhea" id="RHEA:16237"/>
        <dbReference type="Rhea" id="RHEA-COMP:10747"/>
        <dbReference type="Rhea" id="RHEA-COMP:10748"/>
        <dbReference type="ChEBI" id="CHEBI:83833"/>
        <dbReference type="ChEBI" id="CHEBI:83834"/>
        <dbReference type="EC" id="5.2.1.8"/>
    </reaction>
</comment>
<organism evidence="6">
    <name type="scientific">Salmonella enterica subsp. enterica serovar Give</name>
    <dbReference type="NCBI Taxonomy" id="46626"/>
    <lineage>
        <taxon>Bacteria</taxon>
        <taxon>Pseudomonadati</taxon>
        <taxon>Pseudomonadota</taxon>
        <taxon>Gammaproteobacteria</taxon>
        <taxon>Enterobacterales</taxon>
        <taxon>Enterobacteriaceae</taxon>
        <taxon>Salmonella</taxon>
    </lineage>
</organism>
<proteinExistence type="inferred from homology"/>
<comment type="similarity">
    <text evidence="4">Belongs to the FKBP-type PPIase family.</text>
</comment>
<dbReference type="PANTHER" id="PTHR33420">
    <property type="entry name" value="FIMBRIAL SUBUNIT ELFA-RELATED"/>
    <property type="match status" value="1"/>
</dbReference>
<dbReference type="PRINTS" id="PR01613">
    <property type="entry name" value="FIMBRIALPAPF"/>
</dbReference>
<dbReference type="Gene3D" id="2.60.40.1090">
    <property type="entry name" value="Fimbrial-type adhesion domain"/>
    <property type="match status" value="1"/>
</dbReference>
<dbReference type="InterPro" id="IPR000259">
    <property type="entry name" value="Adhesion_dom_fimbrial"/>
</dbReference>
<keyword evidence="6" id="KW-0614">Plasmid</keyword>
<keyword evidence="2 3" id="KW-0697">Rotamase</keyword>
<dbReference type="SUPFAM" id="SSF54534">
    <property type="entry name" value="FKBP-like"/>
    <property type="match status" value="1"/>
</dbReference>
<gene>
    <name evidence="6" type="ORF">GJ28_22615</name>
</gene>
<dbReference type="PROSITE" id="PS50059">
    <property type="entry name" value="FKBP_PPIASE"/>
    <property type="match status" value="1"/>
</dbReference>
<dbReference type="GO" id="GO:0009289">
    <property type="term" value="C:pilus"/>
    <property type="evidence" value="ECO:0007669"/>
    <property type="project" value="InterPro"/>
</dbReference>
<dbReference type="InterPro" id="IPR008966">
    <property type="entry name" value="Adhesion_dom_sf"/>
</dbReference>
<dbReference type="InterPro" id="IPR036937">
    <property type="entry name" value="Adhesion_dom_fimbrial_sf"/>
</dbReference>
<dbReference type="GO" id="GO:0003755">
    <property type="term" value="F:peptidyl-prolyl cis-trans isomerase activity"/>
    <property type="evidence" value="ECO:0007669"/>
    <property type="project" value="UniProtKB-UniRule"/>
</dbReference>
<dbReference type="InterPro" id="IPR001179">
    <property type="entry name" value="PPIase_FKBP_dom"/>
</dbReference>